<name>A0A2M7XXZ2_9BACT</name>
<comment type="similarity">
    <text evidence="2 9">Belongs to the ABC-2 integral membrane protein family.</text>
</comment>
<dbReference type="GO" id="GO:0140359">
    <property type="term" value="F:ABC-type transporter activity"/>
    <property type="evidence" value="ECO:0007669"/>
    <property type="project" value="InterPro"/>
</dbReference>
<proteinExistence type="inferred from homology"/>
<dbReference type="GO" id="GO:0015920">
    <property type="term" value="P:lipopolysaccharide transport"/>
    <property type="evidence" value="ECO:0007669"/>
    <property type="project" value="TreeGrafter"/>
</dbReference>
<feature type="transmembrane region" description="Helical" evidence="9">
    <location>
        <begin position="170"/>
        <end position="187"/>
    </location>
</feature>
<dbReference type="PRINTS" id="PR00164">
    <property type="entry name" value="ABC2TRNSPORT"/>
</dbReference>
<evidence type="ECO:0000256" key="8">
    <source>
        <dbReference type="ARBA" id="ARBA00023136"/>
    </source>
</evidence>
<feature type="transmembrane region" description="Helical" evidence="9">
    <location>
        <begin position="137"/>
        <end position="158"/>
    </location>
</feature>
<evidence type="ECO:0000259" key="10">
    <source>
        <dbReference type="PROSITE" id="PS51012"/>
    </source>
</evidence>
<evidence type="ECO:0000256" key="5">
    <source>
        <dbReference type="ARBA" id="ARBA00022519"/>
    </source>
</evidence>
<evidence type="ECO:0000256" key="7">
    <source>
        <dbReference type="ARBA" id="ARBA00022989"/>
    </source>
</evidence>
<dbReference type="EMBL" id="PFWL01000121">
    <property type="protein sequence ID" value="PJA55593.1"/>
    <property type="molecule type" value="Genomic_DNA"/>
</dbReference>
<dbReference type="InterPro" id="IPR000412">
    <property type="entry name" value="ABC_2_transport"/>
</dbReference>
<dbReference type="InterPro" id="IPR013525">
    <property type="entry name" value="ABC2_TM"/>
</dbReference>
<dbReference type="AlphaFoldDB" id="A0A2M7XXZ2"/>
<protein>
    <recommendedName>
        <fullName evidence="9">Transport permease protein</fullName>
    </recommendedName>
</protein>
<evidence type="ECO:0000256" key="9">
    <source>
        <dbReference type="RuleBase" id="RU361157"/>
    </source>
</evidence>
<comment type="subcellular location">
    <subcellularLocation>
        <location evidence="1">Cell inner membrane</location>
        <topology evidence="1">Multi-pass membrane protein</topology>
    </subcellularLocation>
    <subcellularLocation>
        <location evidence="9">Cell membrane</location>
        <topology evidence="9">Multi-pass membrane protein</topology>
    </subcellularLocation>
</comment>
<organism evidence="11 12">
    <name type="scientific">Candidatus Roizmanbacteria bacterium CG_4_9_14_3_um_filter_33_18</name>
    <dbReference type="NCBI Taxonomy" id="1974841"/>
    <lineage>
        <taxon>Bacteria</taxon>
        <taxon>Candidatus Roizmaniibacteriota</taxon>
    </lineage>
</organism>
<evidence type="ECO:0000256" key="2">
    <source>
        <dbReference type="ARBA" id="ARBA00007783"/>
    </source>
</evidence>
<dbReference type="PANTHER" id="PTHR30413">
    <property type="entry name" value="INNER MEMBRANE TRANSPORT PERMEASE"/>
    <property type="match status" value="1"/>
</dbReference>
<dbReference type="Proteomes" id="UP000229647">
    <property type="component" value="Unassembled WGS sequence"/>
</dbReference>
<keyword evidence="5" id="KW-0997">Cell inner membrane</keyword>
<keyword evidence="8 9" id="KW-0472">Membrane</keyword>
<evidence type="ECO:0000256" key="3">
    <source>
        <dbReference type="ARBA" id="ARBA00022448"/>
    </source>
</evidence>
<gene>
    <name evidence="11" type="ORF">CO165_02810</name>
</gene>
<feature type="transmembrane region" description="Helical" evidence="9">
    <location>
        <begin position="101"/>
        <end position="131"/>
    </location>
</feature>
<sequence length="257" mass="30652">MFRYFSKYWFDFVWVMTLKEIKARYKRVILGFLWAILNPILQMLVIGFLFRFFIPVKIDNYFYFLFAGLLPWNFFSYTFSKCTPLMLNERALIQKAKFPREALVLSIVFSNLLHFLISIFLFAILALFVGYLSLFKIFILFLTIVWLVFFTVGISLLLSTLFIRYRDIKFIVQALTPLWFYATPIIYTRSLLPGWMSEILQFNPMTGIIELFQSVFTNNNLILDFHAIIFGFLISLLILIVGIYLFIKENQFFDDWL</sequence>
<keyword evidence="3 9" id="KW-0813">Transport</keyword>
<dbReference type="PANTHER" id="PTHR30413:SF8">
    <property type="entry name" value="TRANSPORT PERMEASE PROTEIN"/>
    <property type="match status" value="1"/>
</dbReference>
<dbReference type="Pfam" id="PF01061">
    <property type="entry name" value="ABC2_membrane"/>
    <property type="match status" value="1"/>
</dbReference>
<evidence type="ECO:0000256" key="1">
    <source>
        <dbReference type="ARBA" id="ARBA00004429"/>
    </source>
</evidence>
<dbReference type="GO" id="GO:0043190">
    <property type="term" value="C:ATP-binding cassette (ABC) transporter complex"/>
    <property type="evidence" value="ECO:0007669"/>
    <property type="project" value="InterPro"/>
</dbReference>
<feature type="transmembrane region" description="Helical" evidence="9">
    <location>
        <begin position="225"/>
        <end position="247"/>
    </location>
</feature>
<accession>A0A2M7XXZ2</accession>
<dbReference type="PROSITE" id="PS51012">
    <property type="entry name" value="ABC_TM2"/>
    <property type="match status" value="1"/>
</dbReference>
<feature type="transmembrane region" description="Helical" evidence="9">
    <location>
        <begin position="28"/>
        <end position="54"/>
    </location>
</feature>
<keyword evidence="6 9" id="KW-0812">Transmembrane</keyword>
<keyword evidence="7 9" id="KW-1133">Transmembrane helix</keyword>
<comment type="caution">
    <text evidence="11">The sequence shown here is derived from an EMBL/GenBank/DDBJ whole genome shotgun (WGS) entry which is preliminary data.</text>
</comment>
<evidence type="ECO:0000313" key="11">
    <source>
        <dbReference type="EMBL" id="PJA55593.1"/>
    </source>
</evidence>
<keyword evidence="4 9" id="KW-1003">Cell membrane</keyword>
<evidence type="ECO:0000256" key="4">
    <source>
        <dbReference type="ARBA" id="ARBA00022475"/>
    </source>
</evidence>
<dbReference type="InterPro" id="IPR047817">
    <property type="entry name" value="ABC2_TM_bact-type"/>
</dbReference>
<evidence type="ECO:0000313" key="12">
    <source>
        <dbReference type="Proteomes" id="UP000229647"/>
    </source>
</evidence>
<evidence type="ECO:0000256" key="6">
    <source>
        <dbReference type="ARBA" id="ARBA00022692"/>
    </source>
</evidence>
<feature type="transmembrane region" description="Helical" evidence="9">
    <location>
        <begin position="60"/>
        <end position="80"/>
    </location>
</feature>
<feature type="domain" description="ABC transmembrane type-2" evidence="10">
    <location>
        <begin position="30"/>
        <end position="249"/>
    </location>
</feature>
<reference evidence="12" key="1">
    <citation type="submission" date="2017-09" db="EMBL/GenBank/DDBJ databases">
        <title>Depth-based differentiation of microbial function through sediment-hosted aquifers and enrichment of novel symbionts in the deep terrestrial subsurface.</title>
        <authorList>
            <person name="Probst A.J."/>
            <person name="Ladd B."/>
            <person name="Jarett J.K."/>
            <person name="Geller-Mcgrath D.E."/>
            <person name="Sieber C.M.K."/>
            <person name="Emerson J.B."/>
            <person name="Anantharaman K."/>
            <person name="Thomas B.C."/>
            <person name="Malmstrom R."/>
            <person name="Stieglmeier M."/>
            <person name="Klingl A."/>
            <person name="Woyke T."/>
            <person name="Ryan C.M."/>
            <person name="Banfield J.F."/>
        </authorList>
    </citation>
    <scope>NUCLEOTIDE SEQUENCE [LARGE SCALE GENOMIC DNA]</scope>
</reference>